<dbReference type="EMBL" id="JPQU01000025">
    <property type="protein sequence ID" value="KFE56615.1"/>
    <property type="molecule type" value="Genomic_DNA"/>
</dbReference>
<dbReference type="InterPro" id="IPR012338">
    <property type="entry name" value="Beta-lactam/transpept-like"/>
</dbReference>
<dbReference type="OrthoDB" id="5705574at2"/>
<dbReference type="RefSeq" id="WP_032627488.1">
    <property type="nucleotide sequence ID" value="NZ_JPQU01000025.1"/>
</dbReference>
<sequence length="382" mass="41504">MQIQGHFELKFEAVREAFAALFDDPQERGAALCIQIGGETVVDLWAGIADKDGAEVWHSDTILNLFSCTKPFAAVAALQLVDEGKLRLDEPVALLWPEFAEAGKGAITLRQLLCHQAGLPALRHMLPAEALYNWSAMTDALAAEQPWWTPGQGHGYAALTYGWLVGEMLRRADGRGPGDSIAARIARPLGLDFHVGLADEEFYRVAHVARGKGNTGDEAAQRLVQTTMRDPTSMTARAFTNPPSIMTSTNKPEWRRMQQPAANGHGNARSLAGFYAGLLDGRLLESELLNELTREHSVGEDRTLLTRTRFGLGCMLDQPDIPNATFGLGAKAFGHPGAGGSIGFADPDRDVAFGFVTNTLGPYVLMDPRAQKLARVLDECLR</sequence>
<dbReference type="SUPFAM" id="SSF56601">
    <property type="entry name" value="beta-lactamase/transpeptidase-like"/>
    <property type="match status" value="1"/>
</dbReference>
<dbReference type="InterPro" id="IPR052907">
    <property type="entry name" value="Beta-lactamase/esterase"/>
</dbReference>
<name>A0A085VMF2_PSESX</name>
<dbReference type="PATRIC" id="fig|317.175.peg.1659"/>
<organism evidence="2 3">
    <name type="scientific">Pseudomonas syringae</name>
    <dbReference type="NCBI Taxonomy" id="317"/>
    <lineage>
        <taxon>Bacteria</taxon>
        <taxon>Pseudomonadati</taxon>
        <taxon>Pseudomonadota</taxon>
        <taxon>Gammaproteobacteria</taxon>
        <taxon>Pseudomonadales</taxon>
        <taxon>Pseudomonadaceae</taxon>
        <taxon>Pseudomonas</taxon>
    </lineage>
</organism>
<dbReference type="PANTHER" id="PTHR43319">
    <property type="entry name" value="BETA-LACTAMASE-RELATED"/>
    <property type="match status" value="1"/>
</dbReference>
<proteinExistence type="predicted"/>
<keyword evidence="3" id="KW-1185">Reference proteome</keyword>
<dbReference type="AlphaFoldDB" id="A0A085VMF2"/>
<dbReference type="PANTHER" id="PTHR43319:SF3">
    <property type="entry name" value="BETA-LACTAMASE-RELATED DOMAIN-CONTAINING PROTEIN"/>
    <property type="match status" value="1"/>
</dbReference>
<evidence type="ECO:0000313" key="2">
    <source>
        <dbReference type="EMBL" id="KFE56615.1"/>
    </source>
</evidence>
<dbReference type="Proteomes" id="UP000028631">
    <property type="component" value="Unassembled WGS sequence"/>
</dbReference>
<protein>
    <submittedName>
        <fullName evidence="2">Beta-lactamase</fullName>
    </submittedName>
</protein>
<accession>A0A085VMF2</accession>
<dbReference type="Gene3D" id="3.40.710.10">
    <property type="entry name" value="DD-peptidase/beta-lactamase superfamily"/>
    <property type="match status" value="1"/>
</dbReference>
<comment type="caution">
    <text evidence="2">The sequence shown here is derived from an EMBL/GenBank/DDBJ whole genome shotgun (WGS) entry which is preliminary data.</text>
</comment>
<evidence type="ECO:0000259" key="1">
    <source>
        <dbReference type="Pfam" id="PF00144"/>
    </source>
</evidence>
<gene>
    <name evidence="2" type="ORF">IV01_08030</name>
</gene>
<dbReference type="InterPro" id="IPR001466">
    <property type="entry name" value="Beta-lactam-related"/>
</dbReference>
<evidence type="ECO:0000313" key="3">
    <source>
        <dbReference type="Proteomes" id="UP000028631"/>
    </source>
</evidence>
<reference evidence="2 3" key="1">
    <citation type="submission" date="2014-07" db="EMBL/GenBank/DDBJ databases">
        <title>Draft Genome Sequences of Environmental Pseudomonas syringae strains.</title>
        <authorList>
            <person name="Baltrus D.A."/>
            <person name="Berge O."/>
            <person name="Morris C."/>
        </authorList>
    </citation>
    <scope>NUCLEOTIDE SEQUENCE [LARGE SCALE GENOMIC DNA]</scope>
    <source>
        <strain evidence="2 3">GAW0119</strain>
    </source>
</reference>
<dbReference type="Pfam" id="PF00144">
    <property type="entry name" value="Beta-lactamase"/>
    <property type="match status" value="1"/>
</dbReference>
<feature type="domain" description="Beta-lactamase-related" evidence="1">
    <location>
        <begin position="18"/>
        <end position="372"/>
    </location>
</feature>